<organism evidence="1 2">
    <name type="scientific">Penicillium angulare</name>
    <dbReference type="NCBI Taxonomy" id="116970"/>
    <lineage>
        <taxon>Eukaryota</taxon>
        <taxon>Fungi</taxon>
        <taxon>Dikarya</taxon>
        <taxon>Ascomycota</taxon>
        <taxon>Pezizomycotina</taxon>
        <taxon>Eurotiomycetes</taxon>
        <taxon>Eurotiomycetidae</taxon>
        <taxon>Eurotiales</taxon>
        <taxon>Aspergillaceae</taxon>
        <taxon>Penicillium</taxon>
    </lineage>
</organism>
<dbReference type="Proteomes" id="UP001149165">
    <property type="component" value="Unassembled WGS sequence"/>
</dbReference>
<protein>
    <submittedName>
        <fullName evidence="1">Uncharacterized protein</fullName>
    </submittedName>
</protein>
<evidence type="ECO:0000313" key="2">
    <source>
        <dbReference type="Proteomes" id="UP001149165"/>
    </source>
</evidence>
<reference evidence="1" key="1">
    <citation type="submission" date="2022-11" db="EMBL/GenBank/DDBJ databases">
        <authorList>
            <person name="Petersen C."/>
        </authorList>
    </citation>
    <scope>NUCLEOTIDE SEQUENCE</scope>
    <source>
        <strain evidence="1">IBT 30069</strain>
    </source>
</reference>
<evidence type="ECO:0000313" key="1">
    <source>
        <dbReference type="EMBL" id="KAJ5108307.1"/>
    </source>
</evidence>
<comment type="caution">
    <text evidence="1">The sequence shown here is derived from an EMBL/GenBank/DDBJ whole genome shotgun (WGS) entry which is preliminary data.</text>
</comment>
<accession>A0A9W9FZ86</accession>
<dbReference type="EMBL" id="JAPQKH010000003">
    <property type="protein sequence ID" value="KAJ5108307.1"/>
    <property type="molecule type" value="Genomic_DNA"/>
</dbReference>
<proteinExistence type="predicted"/>
<dbReference type="AlphaFoldDB" id="A0A9W9FZ86"/>
<reference evidence="1" key="2">
    <citation type="journal article" date="2023" name="IMA Fungus">
        <title>Comparative genomic study of the Penicillium genus elucidates a diverse pangenome and 15 lateral gene transfer events.</title>
        <authorList>
            <person name="Petersen C."/>
            <person name="Sorensen T."/>
            <person name="Nielsen M.R."/>
            <person name="Sondergaard T.E."/>
            <person name="Sorensen J.L."/>
            <person name="Fitzpatrick D.A."/>
            <person name="Frisvad J.C."/>
            <person name="Nielsen K.L."/>
        </authorList>
    </citation>
    <scope>NUCLEOTIDE SEQUENCE</scope>
    <source>
        <strain evidence="1">IBT 30069</strain>
    </source>
</reference>
<name>A0A9W9FZ86_9EURO</name>
<keyword evidence="2" id="KW-1185">Reference proteome</keyword>
<gene>
    <name evidence="1" type="ORF">N7456_004982</name>
</gene>
<sequence>MLNAAFAEVIILRQQKYEIRSIRQFNATYDVTELLKTTQDPQLGLGAWRLFLPVGMPSLVHSVVGRVYVRNIADAVLTRMPKRMNAFTVDPFS</sequence>